<dbReference type="AlphaFoldDB" id="A0A4R1KZI4"/>
<evidence type="ECO:0000313" key="2">
    <source>
        <dbReference type="Proteomes" id="UP000295496"/>
    </source>
</evidence>
<evidence type="ECO:0000313" key="1">
    <source>
        <dbReference type="EMBL" id="TCK70998.1"/>
    </source>
</evidence>
<name>A0A4R1KZI4_9PAST</name>
<reference evidence="1 2" key="1">
    <citation type="submission" date="2019-03" db="EMBL/GenBank/DDBJ databases">
        <title>Genomic Encyclopedia of Type Strains, Phase IV (KMG-IV): sequencing the most valuable type-strain genomes for metagenomic binning, comparative biology and taxonomic classification.</title>
        <authorList>
            <person name="Goeker M."/>
        </authorList>
    </citation>
    <scope>NUCLEOTIDE SEQUENCE [LARGE SCALE GENOMIC DNA]</scope>
    <source>
        <strain evidence="1 2">DSM 10053</strain>
    </source>
</reference>
<accession>A0A4R1KZI4</accession>
<organism evidence="1 2">
    <name type="scientific">Lonepinella koalarum</name>
    <dbReference type="NCBI Taxonomy" id="53417"/>
    <lineage>
        <taxon>Bacteria</taxon>
        <taxon>Pseudomonadati</taxon>
        <taxon>Pseudomonadota</taxon>
        <taxon>Gammaproteobacteria</taxon>
        <taxon>Pasteurellales</taxon>
        <taxon>Pasteurellaceae</taxon>
        <taxon>Lonepinella</taxon>
    </lineage>
</organism>
<keyword evidence="2" id="KW-1185">Reference proteome</keyword>
<protein>
    <recommendedName>
        <fullName evidence="3">Lipopolysaccharide biosynthesis glycosyltransferase</fullName>
    </recommendedName>
</protein>
<gene>
    <name evidence="1" type="ORF">EV692_0049</name>
</gene>
<dbReference type="EMBL" id="SMGJ01000001">
    <property type="protein sequence ID" value="TCK70998.1"/>
    <property type="molecule type" value="Genomic_DNA"/>
</dbReference>
<dbReference type="RefSeq" id="WP_132299394.1">
    <property type="nucleotide sequence ID" value="NZ_CP170642.1"/>
</dbReference>
<proteinExistence type="predicted"/>
<evidence type="ECO:0008006" key="3">
    <source>
        <dbReference type="Google" id="ProtNLM"/>
    </source>
</evidence>
<comment type="caution">
    <text evidence="1">The sequence shown here is derived from an EMBL/GenBank/DDBJ whole genome shotgun (WGS) entry which is preliminary data.</text>
</comment>
<dbReference type="Proteomes" id="UP000295496">
    <property type="component" value="Unassembled WGS sequence"/>
</dbReference>
<sequence>MNLTLLTFGEQLENHYQACFAILTFLRDPQIEKVIVITDRPDFYRVFGDRIEFVTIDQTILQQWQGKYQFFWRVKIKALQTVQDRYPAQHLLYVDSDTFLAMPLTEMQHQLNQGQTFMHLKEGALSEQSNRTWQKMYRTLVGKTFANIDIKPDSAMWNAGVIALPAEKAQAILALAIQLCDEMCATNCERKLVEQFSFSIALNQHQPLQPCNTIIGHYWGNKTEWNNMIADFFVNAQLKNLSLQDCIALLAEKDWNALPLGKKQRNTNAKFKKFIDWIFPDKNIYYFKQKVR</sequence>